<feature type="transmembrane region" description="Helical" evidence="1">
    <location>
        <begin position="216"/>
        <end position="238"/>
    </location>
</feature>
<proteinExistence type="predicted"/>
<reference evidence="3 4" key="1">
    <citation type="submission" date="2016-10" db="EMBL/GenBank/DDBJ databases">
        <authorList>
            <person name="de Groot N.N."/>
        </authorList>
    </citation>
    <scope>NUCLEOTIDE SEQUENCE [LARGE SCALE GENOMIC DNA]</scope>
    <source>
        <strain evidence="3 4">DSM 22489</strain>
    </source>
</reference>
<keyword evidence="1" id="KW-1133">Transmembrane helix</keyword>
<dbReference type="Pfam" id="PF01757">
    <property type="entry name" value="Acyl_transf_3"/>
    <property type="match status" value="1"/>
</dbReference>
<dbReference type="InterPro" id="IPR002656">
    <property type="entry name" value="Acyl_transf_3_dom"/>
</dbReference>
<dbReference type="PANTHER" id="PTHR23028">
    <property type="entry name" value="ACETYLTRANSFERASE"/>
    <property type="match status" value="1"/>
</dbReference>
<dbReference type="GO" id="GO:0016787">
    <property type="term" value="F:hydrolase activity"/>
    <property type="evidence" value="ECO:0007669"/>
    <property type="project" value="UniProtKB-KW"/>
</dbReference>
<feature type="domain" description="Acyltransferase 3" evidence="2">
    <location>
        <begin position="23"/>
        <end position="371"/>
    </location>
</feature>
<keyword evidence="3" id="KW-0378">Hydrolase</keyword>
<dbReference type="EMBL" id="FNVA01000003">
    <property type="protein sequence ID" value="SEG18867.1"/>
    <property type="molecule type" value="Genomic_DNA"/>
</dbReference>
<gene>
    <name evidence="3" type="ORF">SAMN05421819_2118</name>
</gene>
<sequence>MAATLPVTGNTEHTRPENRAFYPALDGLRALALLLVVLEHYREIPWGWTGVDLFFVLSGFLITGILYDSRNDAHRVRNFYVRRTLRIFPLYYGVMAAVLFSWPLFHWHLTWGWIAWPLYAGNLLHFLPSFAYGTPRQWLVDFQPTGSWHGHAVRLYLGHFWSLCVEEQFYLLWPWAVFAIKDRRKIAWFCAASLPFCLALRLLASHLAPARMLPTLLYSFLPLRFDALLLGGLVAMLIRGPHRELLLLSTRRALLACVLVGAICASFLPAARLFLPRNAHPSWAYTWGLTAIDILAAMLILAAIDHRSLVYRALRFGPFRWIGRISYGGYVFHDIWHYELSRWIANHPPRHPAFTTTVTALALTITVAWLSFRFYESPFLELKERCTLREPAPPVPAV</sequence>
<feature type="transmembrane region" description="Helical" evidence="1">
    <location>
        <begin position="283"/>
        <end position="304"/>
    </location>
</feature>
<dbReference type="InterPro" id="IPR050879">
    <property type="entry name" value="Acyltransferase_3"/>
</dbReference>
<dbReference type="OrthoDB" id="9796461at2"/>
<accession>A0A1H5Y594</accession>
<feature type="transmembrane region" description="Helical" evidence="1">
    <location>
        <begin position="250"/>
        <end position="271"/>
    </location>
</feature>
<feature type="transmembrane region" description="Helical" evidence="1">
    <location>
        <begin position="353"/>
        <end position="375"/>
    </location>
</feature>
<dbReference type="Proteomes" id="UP000236728">
    <property type="component" value="Unassembled WGS sequence"/>
</dbReference>
<evidence type="ECO:0000259" key="2">
    <source>
        <dbReference type="Pfam" id="PF01757"/>
    </source>
</evidence>
<keyword evidence="1" id="KW-0472">Membrane</keyword>
<evidence type="ECO:0000313" key="4">
    <source>
        <dbReference type="Proteomes" id="UP000236728"/>
    </source>
</evidence>
<feature type="transmembrane region" description="Helical" evidence="1">
    <location>
        <begin position="186"/>
        <end position="204"/>
    </location>
</feature>
<keyword evidence="1" id="KW-0812">Transmembrane</keyword>
<keyword evidence="3" id="KW-0012">Acyltransferase</keyword>
<dbReference type="AlphaFoldDB" id="A0A1H5Y594"/>
<dbReference type="GO" id="GO:0016747">
    <property type="term" value="F:acyltransferase activity, transferring groups other than amino-acyl groups"/>
    <property type="evidence" value="ECO:0007669"/>
    <property type="project" value="InterPro"/>
</dbReference>
<dbReference type="GO" id="GO:0000271">
    <property type="term" value="P:polysaccharide biosynthetic process"/>
    <property type="evidence" value="ECO:0007669"/>
    <property type="project" value="TreeGrafter"/>
</dbReference>
<feature type="transmembrane region" description="Helical" evidence="1">
    <location>
        <begin position="44"/>
        <end position="67"/>
    </location>
</feature>
<dbReference type="PANTHER" id="PTHR23028:SF53">
    <property type="entry name" value="ACYL_TRANSF_3 DOMAIN-CONTAINING PROTEIN"/>
    <property type="match status" value="1"/>
</dbReference>
<feature type="transmembrane region" description="Helical" evidence="1">
    <location>
        <begin position="316"/>
        <end position="333"/>
    </location>
</feature>
<feature type="transmembrane region" description="Helical" evidence="1">
    <location>
        <begin position="111"/>
        <end position="132"/>
    </location>
</feature>
<dbReference type="RefSeq" id="WP_103933012.1">
    <property type="nucleotide sequence ID" value="NZ_FNVA01000003.1"/>
</dbReference>
<keyword evidence="3" id="KW-0808">Transferase</keyword>
<dbReference type="GO" id="GO:0016020">
    <property type="term" value="C:membrane"/>
    <property type="evidence" value="ECO:0007669"/>
    <property type="project" value="TreeGrafter"/>
</dbReference>
<name>A0A1H5Y594_9BACT</name>
<organism evidence="3 4">
    <name type="scientific">Bryocella elongata</name>
    <dbReference type="NCBI Taxonomy" id="863522"/>
    <lineage>
        <taxon>Bacteria</taxon>
        <taxon>Pseudomonadati</taxon>
        <taxon>Acidobacteriota</taxon>
        <taxon>Terriglobia</taxon>
        <taxon>Terriglobales</taxon>
        <taxon>Acidobacteriaceae</taxon>
        <taxon>Bryocella</taxon>
    </lineage>
</organism>
<feature type="transmembrane region" description="Helical" evidence="1">
    <location>
        <begin position="88"/>
        <end position="105"/>
    </location>
</feature>
<protein>
    <submittedName>
        <fullName evidence="3">Peptidoglycan/LPS O-acetylase OafA/YrhL, contains acyltransferase and SGNH-hydrolase domains</fullName>
    </submittedName>
</protein>
<evidence type="ECO:0000313" key="3">
    <source>
        <dbReference type="EMBL" id="SEG18867.1"/>
    </source>
</evidence>
<keyword evidence="4" id="KW-1185">Reference proteome</keyword>
<evidence type="ECO:0000256" key="1">
    <source>
        <dbReference type="SAM" id="Phobius"/>
    </source>
</evidence>